<dbReference type="CDD" id="cd07176">
    <property type="entry name" value="terB"/>
    <property type="match status" value="1"/>
</dbReference>
<dbReference type="InterPro" id="IPR007791">
    <property type="entry name" value="DjlA_N"/>
</dbReference>
<accession>A0A5C5X3T4</accession>
<keyword evidence="3" id="KW-1185">Reference proteome</keyword>
<dbReference type="OrthoDB" id="272729at2"/>
<dbReference type="EMBL" id="SIHI01000001">
    <property type="protein sequence ID" value="TWT56792.1"/>
    <property type="molecule type" value="Genomic_DNA"/>
</dbReference>
<evidence type="ECO:0000259" key="1">
    <source>
        <dbReference type="Pfam" id="PF05099"/>
    </source>
</evidence>
<dbReference type="Proteomes" id="UP000317243">
    <property type="component" value="Unassembled WGS sequence"/>
</dbReference>
<name>A0A5C5X3T4_9PLAN</name>
<dbReference type="SUPFAM" id="SSF158682">
    <property type="entry name" value="TerB-like"/>
    <property type="match status" value="1"/>
</dbReference>
<dbReference type="InterPro" id="IPR029024">
    <property type="entry name" value="TerB-like"/>
</dbReference>
<dbReference type="Gene3D" id="1.10.3680.10">
    <property type="entry name" value="TerB-like"/>
    <property type="match status" value="1"/>
</dbReference>
<comment type="caution">
    <text evidence="2">The sequence shown here is derived from an EMBL/GenBank/DDBJ whole genome shotgun (WGS) entry which is preliminary data.</text>
</comment>
<organism evidence="2 3">
    <name type="scientific">Thalassoglobus neptunius</name>
    <dbReference type="NCBI Taxonomy" id="1938619"/>
    <lineage>
        <taxon>Bacteria</taxon>
        <taxon>Pseudomonadati</taxon>
        <taxon>Planctomycetota</taxon>
        <taxon>Planctomycetia</taxon>
        <taxon>Planctomycetales</taxon>
        <taxon>Planctomycetaceae</taxon>
        <taxon>Thalassoglobus</taxon>
    </lineage>
</organism>
<evidence type="ECO:0000313" key="2">
    <source>
        <dbReference type="EMBL" id="TWT56792.1"/>
    </source>
</evidence>
<feature type="domain" description="Co-chaperone DjlA N-terminal" evidence="1">
    <location>
        <begin position="24"/>
        <end position="134"/>
    </location>
</feature>
<evidence type="ECO:0000313" key="3">
    <source>
        <dbReference type="Proteomes" id="UP000317243"/>
    </source>
</evidence>
<proteinExistence type="predicted"/>
<dbReference type="AlphaFoldDB" id="A0A5C5X3T4"/>
<dbReference type="Pfam" id="PF05099">
    <property type="entry name" value="TerB"/>
    <property type="match status" value="1"/>
</dbReference>
<sequence>MSLFDDVLGDSSSFTEKPFGPQEGVAGVLLGASACDGHIADEEVQSLMTILGRMNLYSRLSGQHFGNMMDRLMGTLKKGGPEKLLEKAIPAVPPELRETVFANACDIVLADGVVDSEEKEFIDQLVRRLEIDGDRAKNIVKVMVYKNKG</sequence>
<protein>
    <submittedName>
        <fullName evidence="2">Tellurite resistance protein TerB</fullName>
    </submittedName>
</protein>
<gene>
    <name evidence="2" type="ORF">KOR42_01470</name>
</gene>
<reference evidence="2 3" key="1">
    <citation type="submission" date="2019-02" db="EMBL/GenBank/DDBJ databases">
        <title>Deep-cultivation of Planctomycetes and their phenomic and genomic characterization uncovers novel biology.</title>
        <authorList>
            <person name="Wiegand S."/>
            <person name="Jogler M."/>
            <person name="Boedeker C."/>
            <person name="Pinto D."/>
            <person name="Vollmers J."/>
            <person name="Rivas-Marin E."/>
            <person name="Kohn T."/>
            <person name="Peeters S.H."/>
            <person name="Heuer A."/>
            <person name="Rast P."/>
            <person name="Oberbeckmann S."/>
            <person name="Bunk B."/>
            <person name="Jeske O."/>
            <person name="Meyerdierks A."/>
            <person name="Storesund J.E."/>
            <person name="Kallscheuer N."/>
            <person name="Luecker S."/>
            <person name="Lage O.M."/>
            <person name="Pohl T."/>
            <person name="Merkel B.J."/>
            <person name="Hornburger P."/>
            <person name="Mueller R.-W."/>
            <person name="Bruemmer F."/>
            <person name="Labrenz M."/>
            <person name="Spormann A.M."/>
            <person name="Op Den Camp H."/>
            <person name="Overmann J."/>
            <person name="Amann R."/>
            <person name="Jetten M.S.M."/>
            <person name="Mascher T."/>
            <person name="Medema M.H."/>
            <person name="Devos D.P."/>
            <person name="Kaster A.-K."/>
            <person name="Ovreas L."/>
            <person name="Rohde M."/>
            <person name="Galperin M.Y."/>
            <person name="Jogler C."/>
        </authorList>
    </citation>
    <scope>NUCLEOTIDE SEQUENCE [LARGE SCALE GENOMIC DNA]</scope>
    <source>
        <strain evidence="2 3">KOR42</strain>
    </source>
</reference>
<dbReference type="RefSeq" id="WP_146506707.1">
    <property type="nucleotide sequence ID" value="NZ_SIHI01000001.1"/>
</dbReference>